<feature type="transmembrane region" description="Helical" evidence="1">
    <location>
        <begin position="79"/>
        <end position="100"/>
    </location>
</feature>
<dbReference type="eggNOG" id="ENOG502ZCBD">
    <property type="taxonomic scope" value="Bacteria"/>
</dbReference>
<protein>
    <submittedName>
        <fullName evidence="2">Uncharacterized protein</fullName>
    </submittedName>
</protein>
<feature type="transmembrane region" description="Helical" evidence="1">
    <location>
        <begin position="120"/>
        <end position="141"/>
    </location>
</feature>
<feature type="transmembrane region" description="Helical" evidence="1">
    <location>
        <begin position="162"/>
        <end position="181"/>
    </location>
</feature>
<organism evidence="2 3">
    <name type="scientific">Coraliomargarita akajimensis (strain DSM 45221 / IAM 15411 / JCM 23193 / KCTC 12865 / 04OKA010-24)</name>
    <dbReference type="NCBI Taxonomy" id="583355"/>
    <lineage>
        <taxon>Bacteria</taxon>
        <taxon>Pseudomonadati</taxon>
        <taxon>Verrucomicrobiota</taxon>
        <taxon>Opitutia</taxon>
        <taxon>Puniceicoccales</taxon>
        <taxon>Coraliomargaritaceae</taxon>
        <taxon>Coraliomargarita</taxon>
    </lineage>
</organism>
<dbReference type="RefSeq" id="WP_013042038.1">
    <property type="nucleotide sequence ID" value="NC_014008.1"/>
</dbReference>
<name>D5ELY7_CORAD</name>
<accession>D5ELY7</accession>
<evidence type="ECO:0000313" key="3">
    <source>
        <dbReference type="Proteomes" id="UP000000925"/>
    </source>
</evidence>
<keyword evidence="3" id="KW-1185">Reference proteome</keyword>
<gene>
    <name evidence="2" type="ordered locus">Caka_0286</name>
</gene>
<evidence type="ECO:0000256" key="1">
    <source>
        <dbReference type="SAM" id="Phobius"/>
    </source>
</evidence>
<proteinExistence type="predicted"/>
<sequence length="191" mass="21858">MPKLNFKHPTHRETILKFSALIALLLGYFLWMSWKYDASTGFGLAILTWSFFVLCTPIADGGFIIAFPVRLLFGIKMAITQVIIWFIAVGVNVVFLWKFRSTYDLTFLTSLLEKILTVPYPYWSILIISATGTLLSIYFGDEMMDVTAHHERERHHTHGMKLRILITIGLGALVVFAYYQLLSGLHIEIPK</sequence>
<evidence type="ECO:0000313" key="2">
    <source>
        <dbReference type="EMBL" id="ADE53312.1"/>
    </source>
</evidence>
<dbReference type="EMBL" id="CP001998">
    <property type="protein sequence ID" value="ADE53312.1"/>
    <property type="molecule type" value="Genomic_DNA"/>
</dbReference>
<reference evidence="2 3" key="1">
    <citation type="journal article" date="2010" name="Stand. Genomic Sci.">
        <title>Complete genome sequence of Coraliomargarita akajimensis type strain (04OKA010-24).</title>
        <authorList>
            <person name="Mavromatis K."/>
            <person name="Abt B."/>
            <person name="Brambilla E."/>
            <person name="Lapidus A."/>
            <person name="Copeland A."/>
            <person name="Deshpande S."/>
            <person name="Nolan M."/>
            <person name="Lucas S."/>
            <person name="Tice H."/>
            <person name="Cheng J.F."/>
            <person name="Han C."/>
            <person name="Detter J.C."/>
            <person name="Woyke T."/>
            <person name="Goodwin L."/>
            <person name="Pitluck S."/>
            <person name="Held B."/>
            <person name="Brettin T."/>
            <person name="Tapia R."/>
            <person name="Ivanova N."/>
            <person name="Mikhailova N."/>
            <person name="Pati A."/>
            <person name="Liolios K."/>
            <person name="Chen A."/>
            <person name="Palaniappan K."/>
            <person name="Land M."/>
            <person name="Hauser L."/>
            <person name="Chang Y.J."/>
            <person name="Jeffries C.D."/>
            <person name="Rohde M."/>
            <person name="Goker M."/>
            <person name="Bristow J."/>
            <person name="Eisen J.A."/>
            <person name="Markowitz V."/>
            <person name="Hugenholtz P."/>
            <person name="Klenk H.P."/>
            <person name="Kyrpides N.C."/>
        </authorList>
    </citation>
    <scope>NUCLEOTIDE SEQUENCE [LARGE SCALE GENOMIC DNA]</scope>
    <source>
        <strain evidence="3">DSM 45221 / IAM 15411 / JCM 23193 / KCTC 12865</strain>
    </source>
</reference>
<dbReference type="STRING" id="583355.Caka_0286"/>
<keyword evidence="1" id="KW-1133">Transmembrane helix</keyword>
<dbReference type="HOGENOM" id="CLU_1419325_0_0_0"/>
<feature type="transmembrane region" description="Helical" evidence="1">
    <location>
        <begin position="46"/>
        <end position="67"/>
    </location>
</feature>
<keyword evidence="1" id="KW-0812">Transmembrane</keyword>
<dbReference type="AlphaFoldDB" id="D5ELY7"/>
<keyword evidence="1" id="KW-0472">Membrane</keyword>
<dbReference type="OrthoDB" id="7852914at2"/>
<feature type="transmembrane region" description="Helical" evidence="1">
    <location>
        <begin position="15"/>
        <end position="34"/>
    </location>
</feature>
<dbReference type="KEGG" id="caa:Caka_0286"/>
<dbReference type="Proteomes" id="UP000000925">
    <property type="component" value="Chromosome"/>
</dbReference>